<protein>
    <recommendedName>
        <fullName evidence="3">F-box domain-containing protein</fullName>
    </recommendedName>
</protein>
<keyword evidence="2" id="KW-1185">Reference proteome</keyword>
<dbReference type="AlphaFoldDB" id="A0A371DTY4"/>
<dbReference type="SUPFAM" id="SSF81383">
    <property type="entry name" value="F-box domain"/>
    <property type="match status" value="1"/>
</dbReference>
<dbReference type="InterPro" id="IPR036047">
    <property type="entry name" value="F-box-like_dom_sf"/>
</dbReference>
<evidence type="ECO:0000313" key="1">
    <source>
        <dbReference type="EMBL" id="RDX55999.1"/>
    </source>
</evidence>
<evidence type="ECO:0008006" key="3">
    <source>
        <dbReference type="Google" id="ProtNLM"/>
    </source>
</evidence>
<name>A0A371DTY4_9APHY</name>
<dbReference type="OrthoDB" id="2757830at2759"/>
<evidence type="ECO:0000313" key="2">
    <source>
        <dbReference type="Proteomes" id="UP000256964"/>
    </source>
</evidence>
<sequence length="515" mass="58866">MRFSVAGPTRSCTVNLEAMQIIMSYLPRVDLLSASYASRAVREMAIRELLSRPLVFEEVRPFQSWCEFVLAERSRLACVRDLSLLFEQEDWEEPELERWEEGFEAYEDEIILTHEELRRKRGKLLLEVLRRATRLQRLFIVWVQDILYANPAVPLVISYLPALKSFEVEPYSVAAQYSVTAILARMESRLKFLSLQYVTYDGHAEGSEGVWDYDLPRALGLHLQHLEELHLGSPYGRTPEIRSTTLRTLKIPMGEEEPRPRELFEAFPNLRNLLLFYDQTSNDPFLPIRVDRYPVLRDSRISEQSGGHVWSSLDTVRGEIMRLYVFGLTCPVRRLEMQEYQESKHDAAVKLVRYASPQKLFISTGLLGTECFKAMAGKPSLLAAASPGRPHVTHLIITISCPVQTTLLDDLSPLLQNSNIEYLRLAMGGPDIHEDYFESNAVINAWPGVRECTLNLDLNLLRDTLVGTVKSLRMLAFTIVNHAETVWTVDRSGGSPMIAKVDAITPRDLIRREEA</sequence>
<accession>A0A371DTY4</accession>
<reference evidence="1 2" key="1">
    <citation type="journal article" date="2018" name="Biotechnol. Biofuels">
        <title>Integrative visual omics of the white-rot fungus Polyporus brumalis exposes the biotechnological potential of its oxidative enzymes for delignifying raw plant biomass.</title>
        <authorList>
            <person name="Miyauchi S."/>
            <person name="Rancon A."/>
            <person name="Drula E."/>
            <person name="Hage H."/>
            <person name="Chaduli D."/>
            <person name="Favel A."/>
            <person name="Grisel S."/>
            <person name="Henrissat B."/>
            <person name="Herpoel-Gimbert I."/>
            <person name="Ruiz-Duenas F.J."/>
            <person name="Chevret D."/>
            <person name="Hainaut M."/>
            <person name="Lin J."/>
            <person name="Wang M."/>
            <person name="Pangilinan J."/>
            <person name="Lipzen A."/>
            <person name="Lesage-Meessen L."/>
            <person name="Navarro D."/>
            <person name="Riley R."/>
            <person name="Grigoriev I.V."/>
            <person name="Zhou S."/>
            <person name="Raouche S."/>
            <person name="Rosso M.N."/>
        </authorList>
    </citation>
    <scope>NUCLEOTIDE SEQUENCE [LARGE SCALE GENOMIC DNA]</scope>
    <source>
        <strain evidence="1 2">BRFM 1820</strain>
    </source>
</reference>
<proteinExistence type="predicted"/>
<dbReference type="EMBL" id="KZ857381">
    <property type="protein sequence ID" value="RDX55999.1"/>
    <property type="molecule type" value="Genomic_DNA"/>
</dbReference>
<dbReference type="Proteomes" id="UP000256964">
    <property type="component" value="Unassembled WGS sequence"/>
</dbReference>
<gene>
    <name evidence="1" type="ORF">OH76DRAFT_1396341</name>
</gene>
<organism evidence="1 2">
    <name type="scientific">Lentinus brumalis</name>
    <dbReference type="NCBI Taxonomy" id="2498619"/>
    <lineage>
        <taxon>Eukaryota</taxon>
        <taxon>Fungi</taxon>
        <taxon>Dikarya</taxon>
        <taxon>Basidiomycota</taxon>
        <taxon>Agaricomycotina</taxon>
        <taxon>Agaricomycetes</taxon>
        <taxon>Polyporales</taxon>
        <taxon>Polyporaceae</taxon>
        <taxon>Lentinus</taxon>
    </lineage>
</organism>